<dbReference type="Proteomes" id="UP000251993">
    <property type="component" value="Chromosome"/>
</dbReference>
<keyword evidence="2" id="KW-1185">Reference proteome</keyword>
<dbReference type="OrthoDB" id="6228303at2"/>
<name>A0A344TEZ4_9BACT</name>
<sequence length="79" mass="8818">MAAGIKTGGRTKGTPNRMTKEIRAVLKDVIGEQLESIPDVLETLEPKDKLEFIIKLMPYVLPKVEAVKMNNGEGMSFDW</sequence>
<evidence type="ECO:0000313" key="1">
    <source>
        <dbReference type="EMBL" id="AXE17215.1"/>
    </source>
</evidence>
<organism evidence="1 2">
    <name type="scientific">Runella rosea</name>
    <dbReference type="NCBI Taxonomy" id="2259595"/>
    <lineage>
        <taxon>Bacteria</taxon>
        <taxon>Pseudomonadati</taxon>
        <taxon>Bacteroidota</taxon>
        <taxon>Cytophagia</taxon>
        <taxon>Cytophagales</taxon>
        <taxon>Spirosomataceae</taxon>
        <taxon>Runella</taxon>
    </lineage>
</organism>
<gene>
    <name evidence="1" type="ORF">DR864_05440</name>
</gene>
<reference evidence="1 2" key="1">
    <citation type="submission" date="2018-07" db="EMBL/GenBank/DDBJ databases">
        <title>Genome sequencing of Runella.</title>
        <authorList>
            <person name="Baek M.-G."/>
            <person name="Yi H."/>
        </authorList>
    </citation>
    <scope>NUCLEOTIDE SEQUENCE [LARGE SCALE GENOMIC DNA]</scope>
    <source>
        <strain evidence="1 2">HYN0085</strain>
    </source>
</reference>
<proteinExistence type="predicted"/>
<dbReference type="KEGG" id="run:DR864_05440"/>
<dbReference type="AlphaFoldDB" id="A0A344TEZ4"/>
<dbReference type="EMBL" id="CP030850">
    <property type="protein sequence ID" value="AXE17215.1"/>
    <property type="molecule type" value="Genomic_DNA"/>
</dbReference>
<evidence type="ECO:0000313" key="2">
    <source>
        <dbReference type="Proteomes" id="UP000251993"/>
    </source>
</evidence>
<dbReference type="RefSeq" id="WP_114066001.1">
    <property type="nucleotide sequence ID" value="NZ_CP030850.1"/>
</dbReference>
<protein>
    <submittedName>
        <fullName evidence="1">Uncharacterized protein</fullName>
    </submittedName>
</protein>
<accession>A0A344TEZ4</accession>